<dbReference type="STRING" id="37360.A0A0G4J5N6"/>
<dbReference type="OrthoDB" id="76265at2759"/>
<dbReference type="EMBL" id="CDSF01000133">
    <property type="protein sequence ID" value="CEP02918.1"/>
    <property type="molecule type" value="Genomic_DNA"/>
</dbReference>
<evidence type="ECO:0000313" key="1">
    <source>
        <dbReference type="EMBL" id="CEP02918.1"/>
    </source>
</evidence>
<proteinExistence type="predicted"/>
<dbReference type="Proteomes" id="UP000039324">
    <property type="component" value="Unassembled WGS sequence"/>
</dbReference>
<accession>A0A0G4J5N6</accession>
<geneLocation type="mitochondrion" evidence="2"/>
<reference evidence="2 4" key="2">
    <citation type="submission" date="2018-03" db="EMBL/GenBank/DDBJ databases">
        <authorList>
            <person name="Fogelqvist J."/>
        </authorList>
    </citation>
    <scope>NUCLEOTIDE SEQUENCE [LARGE SCALE GENOMIC DNA]</scope>
</reference>
<dbReference type="InterPro" id="IPR021067">
    <property type="entry name" value="Glycosyltransferase"/>
</dbReference>
<organism evidence="1 3">
    <name type="scientific">Plasmodiophora brassicae</name>
    <name type="common">Clubroot disease agent</name>
    <dbReference type="NCBI Taxonomy" id="37360"/>
    <lineage>
        <taxon>Eukaryota</taxon>
        <taxon>Sar</taxon>
        <taxon>Rhizaria</taxon>
        <taxon>Endomyxa</taxon>
        <taxon>Phytomyxea</taxon>
        <taxon>Plasmodiophorida</taxon>
        <taxon>Plasmodiophoridae</taxon>
        <taxon>Plasmodiophora</taxon>
    </lineage>
</organism>
<gene>
    <name evidence="1" type="ORF">PBRA_002885</name>
    <name evidence="2" type="ORF">PLBR_LOCUS2236</name>
</gene>
<dbReference type="OMA" id="QRTENEM"/>
<dbReference type="Proteomes" id="UP000290189">
    <property type="component" value="Unassembled WGS sequence"/>
</dbReference>
<evidence type="ECO:0000313" key="4">
    <source>
        <dbReference type="Proteomes" id="UP000290189"/>
    </source>
</evidence>
<dbReference type="EMBL" id="OVEO01000003">
    <property type="protein sequence ID" value="SPQ95021.1"/>
    <property type="molecule type" value="Genomic_DNA"/>
</dbReference>
<evidence type="ECO:0000313" key="2">
    <source>
        <dbReference type="EMBL" id="SPQ95021.1"/>
    </source>
</evidence>
<sequence>MLPRSRRYLPLLPRRRRSWFATRIGAMSPWHITALFISFLAMIVVVLFVLVIVPPAPAPAAPMAYAPQIRSLAEHVYAEDDMPFFNESVPEYRARMARTLPMIRPGTIFISIASFRDDLCQETVLHAFARATHPSRVFIGVVDQIRLAGTDDDDHEDAPDIPCESLLPASVHSQVRIVRLAASNSRGPTHARYIGSKLWDGEAVFMQIDAHAKFLQGWDDLLLENLGAMPRPYRTMLSHYPAGAVEELGDHVRQWNCMATTEYAPPGLLYQVPDWCRPENMADGVALDAQGRPTTCYSPFVGAGFMAGYAAWVHDVPFDRYLQFLFHGEEILIAARLWTSGWDLFTPRLNLVTHVYGERKHSVFAEQDWARQGRLAEARARIILESYVAADAEVNDEIDRTEIEDLGMGMQRPLADYLEYAGIRFGTPANPNVTQTSRCSMRYDGRTWIHVETKDPVAI</sequence>
<dbReference type="PANTHER" id="PTHR34496">
    <property type="entry name" value="GLCNAC TRANSFERASE-RELATED"/>
    <property type="match status" value="1"/>
</dbReference>
<dbReference type="PANTHER" id="PTHR34496:SF10">
    <property type="entry name" value="GLCNAC TRANSFERASE"/>
    <property type="match status" value="1"/>
</dbReference>
<protein>
    <submittedName>
        <fullName evidence="1">Uncharacterized protein</fullName>
    </submittedName>
</protein>
<dbReference type="AlphaFoldDB" id="A0A0G4J5N6"/>
<keyword evidence="3" id="KW-1185">Reference proteome</keyword>
<evidence type="ECO:0000313" key="3">
    <source>
        <dbReference type="Proteomes" id="UP000039324"/>
    </source>
</evidence>
<dbReference type="Pfam" id="PF11397">
    <property type="entry name" value="GlcNAc"/>
    <property type="match status" value="2"/>
</dbReference>
<keyword evidence="2" id="KW-0496">Mitochondrion</keyword>
<reference evidence="1 3" key="1">
    <citation type="submission" date="2015-02" db="EMBL/GenBank/DDBJ databases">
        <authorList>
            <person name="Chooi Y.-H."/>
        </authorList>
    </citation>
    <scope>NUCLEOTIDE SEQUENCE [LARGE SCALE GENOMIC DNA]</scope>
    <source>
        <strain evidence="1">E3</strain>
    </source>
</reference>
<name>A0A0G4J5N6_PLABS</name>